<comment type="similarity">
    <text evidence="4">Belongs to the SINA (Seven in absentia) family.</text>
</comment>
<dbReference type="EMBL" id="JADGMS010000014">
    <property type="protein sequence ID" value="KAF9669076.1"/>
    <property type="molecule type" value="Genomic_DNA"/>
</dbReference>
<dbReference type="GO" id="GO:0008270">
    <property type="term" value="F:zinc ion binding"/>
    <property type="evidence" value="ECO:0007669"/>
    <property type="project" value="UniProtKB-KW"/>
</dbReference>
<comment type="similarity">
    <text evidence="5">Belongs to the UVSSA family.</text>
</comment>
<feature type="domain" description="RING-type" evidence="19">
    <location>
        <begin position="723"/>
        <end position="759"/>
    </location>
</feature>
<evidence type="ECO:0000256" key="11">
    <source>
        <dbReference type="ARBA" id="ARBA00022771"/>
    </source>
</evidence>
<dbReference type="Gene3D" id="1.25.40.90">
    <property type="match status" value="1"/>
</dbReference>
<evidence type="ECO:0000256" key="2">
    <source>
        <dbReference type="ARBA" id="ARBA00004286"/>
    </source>
</evidence>
<dbReference type="InterPro" id="IPR049431">
    <property type="entry name" value="UVSSA_C"/>
</dbReference>
<dbReference type="Pfam" id="PF21361">
    <property type="entry name" value="Sina_ZnF"/>
    <property type="match status" value="1"/>
</dbReference>
<dbReference type="Pfam" id="PF09740">
    <property type="entry name" value="DUF2043"/>
    <property type="match status" value="1"/>
</dbReference>
<dbReference type="CDD" id="cd03829">
    <property type="entry name" value="Sina"/>
    <property type="match status" value="1"/>
</dbReference>
<evidence type="ECO:0000256" key="7">
    <source>
        <dbReference type="ARBA" id="ARBA00022454"/>
    </source>
</evidence>
<dbReference type="Proteomes" id="UP000657918">
    <property type="component" value="Unassembled WGS sequence"/>
</dbReference>
<dbReference type="OrthoDB" id="5594015at2759"/>
<dbReference type="InterPro" id="IPR008942">
    <property type="entry name" value="ENTH_VHS"/>
</dbReference>
<dbReference type="Gene3D" id="3.30.40.10">
    <property type="entry name" value="Zinc/RING finger domain, C3HC4 (zinc finger)"/>
    <property type="match status" value="2"/>
</dbReference>
<comment type="catalytic activity">
    <reaction evidence="1">
        <text>S-ubiquitinyl-[E2 ubiquitin-conjugating enzyme]-L-cysteine + [acceptor protein]-L-lysine = [E2 ubiquitin-conjugating enzyme]-L-cysteine + N(6)-ubiquitinyl-[acceptor protein]-L-lysine.</text>
        <dbReference type="EC" id="2.3.2.27"/>
    </reaction>
</comment>
<dbReference type="InterPro" id="IPR049408">
    <property type="entry name" value="UVSSA_N_a-solenoid_rpt"/>
</dbReference>
<keyword evidence="22" id="KW-1185">Reference proteome</keyword>
<evidence type="ECO:0000313" key="22">
    <source>
        <dbReference type="Proteomes" id="UP000657918"/>
    </source>
</evidence>
<evidence type="ECO:0000256" key="10">
    <source>
        <dbReference type="ARBA" id="ARBA00022763"/>
    </source>
</evidence>
<dbReference type="Pfam" id="PF21362">
    <property type="entry name" value="Sina_RING"/>
    <property type="match status" value="1"/>
</dbReference>
<dbReference type="FunFam" id="3.30.40.10:FF:000483">
    <property type="entry name" value="E3 ubiquitin-protein ligase SINAT3"/>
    <property type="match status" value="1"/>
</dbReference>
<evidence type="ECO:0000256" key="13">
    <source>
        <dbReference type="ARBA" id="ARBA00022833"/>
    </source>
</evidence>
<evidence type="ECO:0000256" key="6">
    <source>
        <dbReference type="ARBA" id="ARBA00012483"/>
    </source>
</evidence>
<feature type="compositionally biased region" description="Basic and acidic residues" evidence="18">
    <location>
        <begin position="534"/>
        <end position="551"/>
    </location>
</feature>
<accession>A0A835JGU1</accession>
<keyword evidence="10" id="KW-0227">DNA damage</keyword>
<feature type="region of interest" description="Disordered" evidence="18">
    <location>
        <begin position="331"/>
        <end position="376"/>
    </location>
</feature>
<keyword evidence="9" id="KW-0479">Metal-binding</keyword>
<evidence type="ECO:0000256" key="9">
    <source>
        <dbReference type="ARBA" id="ARBA00022723"/>
    </source>
</evidence>
<dbReference type="CDD" id="cd16571">
    <property type="entry name" value="RING-HC_SIAHs"/>
    <property type="match status" value="1"/>
</dbReference>
<feature type="region of interest" description="Disordered" evidence="18">
    <location>
        <begin position="534"/>
        <end position="557"/>
    </location>
</feature>
<evidence type="ECO:0000256" key="17">
    <source>
        <dbReference type="SAM" id="Coils"/>
    </source>
</evidence>
<evidence type="ECO:0000256" key="14">
    <source>
        <dbReference type="ARBA" id="ARBA00023054"/>
    </source>
</evidence>
<dbReference type="GO" id="GO:0009411">
    <property type="term" value="P:response to UV"/>
    <property type="evidence" value="ECO:0007669"/>
    <property type="project" value="InterPro"/>
</dbReference>
<feature type="coiled-coil region" evidence="17">
    <location>
        <begin position="171"/>
        <end position="198"/>
    </location>
</feature>
<keyword evidence="15" id="KW-0234">DNA repair</keyword>
<dbReference type="GO" id="GO:0061630">
    <property type="term" value="F:ubiquitin protein ligase activity"/>
    <property type="evidence" value="ECO:0007669"/>
    <property type="project" value="UniProtKB-EC"/>
</dbReference>
<feature type="compositionally biased region" description="Polar residues" evidence="18">
    <location>
        <begin position="361"/>
        <end position="374"/>
    </location>
</feature>
<evidence type="ECO:0000256" key="18">
    <source>
        <dbReference type="SAM" id="MobiDB-lite"/>
    </source>
</evidence>
<feature type="domain" description="SIAH-type" evidence="20">
    <location>
        <begin position="776"/>
        <end position="836"/>
    </location>
</feature>
<dbReference type="SUPFAM" id="SSF48464">
    <property type="entry name" value="ENTH/VHS domain"/>
    <property type="match status" value="1"/>
</dbReference>
<dbReference type="GO" id="GO:0006511">
    <property type="term" value="P:ubiquitin-dependent protein catabolic process"/>
    <property type="evidence" value="ECO:0007669"/>
    <property type="project" value="InterPro"/>
</dbReference>
<dbReference type="PANTHER" id="PTHR28670:SF1">
    <property type="entry name" value="UV-STIMULATED SCAFFOLD PROTEIN A"/>
    <property type="match status" value="1"/>
</dbReference>
<proteinExistence type="inferred from homology"/>
<dbReference type="Gene3D" id="2.60.210.10">
    <property type="entry name" value="Apoptosis, Tumor Necrosis Factor Receptor Associated Protein 2, Chain A"/>
    <property type="match status" value="1"/>
</dbReference>
<dbReference type="SUPFAM" id="SSF57850">
    <property type="entry name" value="RING/U-box"/>
    <property type="match status" value="1"/>
</dbReference>
<dbReference type="GO" id="GO:0005737">
    <property type="term" value="C:cytoplasm"/>
    <property type="evidence" value="ECO:0007669"/>
    <property type="project" value="InterPro"/>
</dbReference>
<dbReference type="InterPro" id="IPR018121">
    <property type="entry name" value="7-in-absentia-prot_TRAF-dom"/>
</dbReference>
<evidence type="ECO:0000256" key="4">
    <source>
        <dbReference type="ARBA" id="ARBA00009119"/>
    </source>
</evidence>
<dbReference type="InterPro" id="IPR049548">
    <property type="entry name" value="Sina-like_RING"/>
</dbReference>
<evidence type="ECO:0000256" key="1">
    <source>
        <dbReference type="ARBA" id="ARBA00000900"/>
    </source>
</evidence>
<evidence type="ECO:0000313" key="21">
    <source>
        <dbReference type="EMBL" id="KAF9669076.1"/>
    </source>
</evidence>
<keyword evidence="8" id="KW-0808">Transferase</keyword>
<dbReference type="InterPro" id="IPR013010">
    <property type="entry name" value="Znf_SIAH"/>
</dbReference>
<dbReference type="FunFam" id="3.30.40.10:FF:000041">
    <property type="entry name" value="E3 ubiquitin-protein ligase SINAT3"/>
    <property type="match status" value="1"/>
</dbReference>
<evidence type="ECO:0000256" key="15">
    <source>
        <dbReference type="ARBA" id="ARBA00023204"/>
    </source>
</evidence>
<dbReference type="Pfam" id="PF03145">
    <property type="entry name" value="Sina_TRAF"/>
    <property type="match status" value="1"/>
</dbReference>
<organism evidence="21 22">
    <name type="scientific">Salix dunnii</name>
    <dbReference type="NCBI Taxonomy" id="1413687"/>
    <lineage>
        <taxon>Eukaryota</taxon>
        <taxon>Viridiplantae</taxon>
        <taxon>Streptophyta</taxon>
        <taxon>Embryophyta</taxon>
        <taxon>Tracheophyta</taxon>
        <taxon>Spermatophyta</taxon>
        <taxon>Magnoliopsida</taxon>
        <taxon>eudicotyledons</taxon>
        <taxon>Gunneridae</taxon>
        <taxon>Pentapetalae</taxon>
        <taxon>rosids</taxon>
        <taxon>fabids</taxon>
        <taxon>Malpighiales</taxon>
        <taxon>Salicaceae</taxon>
        <taxon>Saliceae</taxon>
        <taxon>Salix</taxon>
    </lineage>
</organism>
<evidence type="ECO:0000256" key="5">
    <source>
        <dbReference type="ARBA" id="ARBA00009240"/>
    </source>
</evidence>
<gene>
    <name evidence="21" type="ORF">SADUNF_Sadunf14G0070200</name>
</gene>
<sequence>MEEDGGKVRALIEKATNSTVAHVDPRLLKAIKTVVRYSDAELRLAARTLMDLMKRDHSQVRYLTLLIIDELFMRSKLFRTLVVENLDQLLSLSVGFRRNHPLPAPPAVASILRSKAIEFLEKWNSSFGIHYRQIRLGFDYLKTSLRLQFPNVQANAARVQQERREREMKTKEILVKKFEVLKENLVLLKEEIRETVDEIGECLEIVKNKEDNVVLGALDDDDDFEEFRPLDLRQLRLDSLKEGEKVCENSENKVVFDALRELYKLLVTKHLVSVKEGISVLIRVEVADTRLRDSMLKEFIDIRNRLQSVKKKCVESGCSLPDITKIDKEEEEDFWEEGKVESTDPGSSSEPSKQNEKSAAPPTSGQVKNDPSECSTKKLKRKEYLCSEGGGTDSGSLRSKLIAEAPVIEWGSFLDTWGSNRDVLANHRGLDLESHWGRVDHDAVIPAKKIAELNLHATLYKEERVEIQPCQAPLAKGGFCQRRDLRVCPFHGPIIPRDDEGNPINQGSSTSDDITLDSGTDLVVQLAKQAVKNVRDRDNEEARKRKMDKQSQKRAKLAKIREHNEAVLRDAAVASTSRSSVYGDGIEGSSRNSLLARNRKDTLASMLRKKVTTKDRLSQRLLNTRASDAMTRQLTMGEDANYREAFPNQWKSGPGFSSVTGMELDSIECVPSLDLTDEDGIHHHLHHFPSVSKPHTTTTTNNNSTNTVASAFHTTSVHELLECPVCTNSMHPPIHQCHNGHTLCSTCKTRVHNRCPTCRQELGDIRCLALEKVAESLELPCKYMSLGCPEIFPYYSKLKHENLCNFRPYNCPYAGSECVIVGDIPFLVTHLRDDHKVDMHSGCTFNHRYVKSNPREVENATWMLTVFNCFGQYFCLHFEAFQLGMAPVYMAFLRFMGDEAEARNYSYSLEVGGNGRKLIWEGMPRSVRDSHRKVRDSHDGLIIQRNMALFFSGGDRKELKLRVTGRIWKEQQNLEGGACIPNLCS</sequence>
<dbReference type="GO" id="GO:0000993">
    <property type="term" value="F:RNA polymerase II complex binding"/>
    <property type="evidence" value="ECO:0007669"/>
    <property type="project" value="TreeGrafter"/>
</dbReference>
<evidence type="ECO:0000256" key="12">
    <source>
        <dbReference type="ARBA" id="ARBA00022786"/>
    </source>
</evidence>
<dbReference type="AlphaFoldDB" id="A0A835JGU1"/>
<dbReference type="PROSITE" id="PS50089">
    <property type="entry name" value="ZF_RING_2"/>
    <property type="match status" value="1"/>
</dbReference>
<keyword evidence="12" id="KW-0833">Ubl conjugation pathway</keyword>
<dbReference type="PROSITE" id="PS51081">
    <property type="entry name" value="ZF_SIAH"/>
    <property type="match status" value="1"/>
</dbReference>
<dbReference type="GO" id="GO:0005694">
    <property type="term" value="C:chromosome"/>
    <property type="evidence" value="ECO:0007669"/>
    <property type="project" value="UniProtKB-SubCell"/>
</dbReference>
<dbReference type="InterPro" id="IPR008974">
    <property type="entry name" value="TRAF-like"/>
</dbReference>
<comment type="pathway">
    <text evidence="3">Protein modification; protein ubiquitination.</text>
</comment>
<protein>
    <recommendedName>
        <fullName evidence="6">RING-type E3 ubiquitin transferase</fullName>
        <ecNumber evidence="6">2.3.2.27</ecNumber>
    </recommendedName>
</protein>
<dbReference type="EC" id="2.3.2.27" evidence="6"/>
<dbReference type="FunFam" id="2.60.210.10:FF:000004">
    <property type="entry name" value="E3 ubiquitin-protein ligase SINAT5-like"/>
    <property type="match status" value="1"/>
</dbReference>
<keyword evidence="11 16" id="KW-0863">Zinc-finger</keyword>
<evidence type="ECO:0000259" key="20">
    <source>
        <dbReference type="PROSITE" id="PS51081"/>
    </source>
</evidence>
<dbReference type="PANTHER" id="PTHR28670">
    <property type="entry name" value="UV-STIMULATED SCAFFOLD PROTEIN A"/>
    <property type="match status" value="1"/>
</dbReference>
<dbReference type="SUPFAM" id="SSF49599">
    <property type="entry name" value="TRAF domain-like"/>
    <property type="match status" value="1"/>
</dbReference>
<dbReference type="GO" id="GO:0016567">
    <property type="term" value="P:protein ubiquitination"/>
    <property type="evidence" value="ECO:0007669"/>
    <property type="project" value="UniProtKB-UniPathway"/>
</dbReference>
<comment type="subcellular location">
    <subcellularLocation>
        <location evidence="2">Chromosome</location>
    </subcellularLocation>
</comment>
<evidence type="ECO:0000259" key="19">
    <source>
        <dbReference type="PROSITE" id="PS50089"/>
    </source>
</evidence>
<dbReference type="UniPathway" id="UPA00143"/>
<comment type="caution">
    <text evidence="21">The sequence shown here is derived from an EMBL/GenBank/DDBJ whole genome shotgun (WGS) entry which is preliminary data.</text>
</comment>
<keyword evidence="14 17" id="KW-0175">Coiled coil</keyword>
<dbReference type="InterPro" id="IPR001841">
    <property type="entry name" value="Znf_RING"/>
</dbReference>
<name>A0A835JGU1_9ROSI</name>
<dbReference type="Pfam" id="PF20867">
    <property type="entry name" value="UVSSA_N"/>
    <property type="match status" value="1"/>
</dbReference>
<dbReference type="InterPro" id="IPR013083">
    <property type="entry name" value="Znf_RING/FYVE/PHD"/>
</dbReference>
<keyword evidence="7" id="KW-0158">Chromosome</keyword>
<reference evidence="21 22" key="1">
    <citation type="submission" date="2020-10" db="EMBL/GenBank/DDBJ databases">
        <title>Plant Genome Project.</title>
        <authorList>
            <person name="Zhang R.-G."/>
        </authorList>
    </citation>
    <scope>NUCLEOTIDE SEQUENCE [LARGE SCALE GENOMIC DNA]</scope>
    <source>
        <strain evidence="21">FAFU-HL-1</strain>
        <tissue evidence="21">Leaf</tissue>
    </source>
</reference>
<keyword evidence="13" id="KW-0862">Zinc</keyword>
<evidence type="ECO:0000256" key="8">
    <source>
        <dbReference type="ARBA" id="ARBA00022679"/>
    </source>
</evidence>
<dbReference type="GO" id="GO:0006283">
    <property type="term" value="P:transcription-coupled nucleotide-excision repair"/>
    <property type="evidence" value="ECO:0007669"/>
    <property type="project" value="TreeGrafter"/>
</dbReference>
<evidence type="ECO:0000256" key="3">
    <source>
        <dbReference type="ARBA" id="ARBA00004906"/>
    </source>
</evidence>
<dbReference type="InterPro" id="IPR018610">
    <property type="entry name" value="UVSSA"/>
</dbReference>
<evidence type="ECO:0000256" key="16">
    <source>
        <dbReference type="PROSITE-ProRule" id="PRU00455"/>
    </source>
</evidence>